<feature type="region of interest" description="Disordered" evidence="1">
    <location>
        <begin position="1"/>
        <end position="22"/>
    </location>
</feature>
<keyword evidence="4" id="KW-1185">Reference proteome</keyword>
<reference evidence="3" key="2">
    <citation type="submission" date="2022-03" db="EMBL/GenBank/DDBJ databases">
        <title>Draft title - Genomic analysis of global carrot germplasm unveils the trajectory of domestication and the origin of high carotenoid orange carrot.</title>
        <authorList>
            <person name="Iorizzo M."/>
            <person name="Ellison S."/>
            <person name="Senalik D."/>
            <person name="Macko-Podgorni A."/>
            <person name="Grzebelus D."/>
            <person name="Bostan H."/>
            <person name="Rolling W."/>
            <person name="Curaba J."/>
            <person name="Simon P."/>
        </authorList>
    </citation>
    <scope>NUCLEOTIDE SEQUENCE</scope>
    <source>
        <tissue evidence="3">Leaf</tissue>
    </source>
</reference>
<organism evidence="2">
    <name type="scientific">Daucus carota subsp. sativus</name>
    <name type="common">Carrot</name>
    <dbReference type="NCBI Taxonomy" id="79200"/>
    <lineage>
        <taxon>Eukaryota</taxon>
        <taxon>Viridiplantae</taxon>
        <taxon>Streptophyta</taxon>
        <taxon>Embryophyta</taxon>
        <taxon>Tracheophyta</taxon>
        <taxon>Spermatophyta</taxon>
        <taxon>Magnoliopsida</taxon>
        <taxon>eudicotyledons</taxon>
        <taxon>Gunneridae</taxon>
        <taxon>Pentapetalae</taxon>
        <taxon>asterids</taxon>
        <taxon>campanulids</taxon>
        <taxon>Apiales</taxon>
        <taxon>Apiaceae</taxon>
        <taxon>Apioideae</taxon>
        <taxon>Scandiceae</taxon>
        <taxon>Daucinae</taxon>
        <taxon>Daucus</taxon>
        <taxon>Daucus sect. Daucus</taxon>
    </lineage>
</organism>
<protein>
    <submittedName>
        <fullName evidence="2">Uncharacterized protein</fullName>
    </submittedName>
</protein>
<feature type="compositionally biased region" description="Low complexity" evidence="1">
    <location>
        <begin position="42"/>
        <end position="64"/>
    </location>
</feature>
<evidence type="ECO:0000256" key="1">
    <source>
        <dbReference type="SAM" id="MobiDB-lite"/>
    </source>
</evidence>
<dbReference type="AlphaFoldDB" id="A0A166DF54"/>
<proteinExistence type="predicted"/>
<sequence>MEYTAYKSKSSPHHRIPPKRGEVQRKVLSKLLKSAVTVVSLASRGSGGVSRRSGRSLSSSSSASDGTLSGYGSDDHLDA</sequence>
<dbReference type="Proteomes" id="UP000077755">
    <property type="component" value="Chromosome 2"/>
</dbReference>
<evidence type="ECO:0000313" key="2">
    <source>
        <dbReference type="EMBL" id="KZN05188.1"/>
    </source>
</evidence>
<reference evidence="2" key="1">
    <citation type="journal article" date="2016" name="Nat. Genet.">
        <title>A high-quality carrot genome assembly provides new insights into carotenoid accumulation and asterid genome evolution.</title>
        <authorList>
            <person name="Iorizzo M."/>
            <person name="Ellison S."/>
            <person name="Senalik D."/>
            <person name="Zeng P."/>
            <person name="Satapoomin P."/>
            <person name="Huang J."/>
            <person name="Bowman M."/>
            <person name="Iovene M."/>
            <person name="Sanseverino W."/>
            <person name="Cavagnaro P."/>
            <person name="Yildiz M."/>
            <person name="Macko-Podgorni A."/>
            <person name="Moranska E."/>
            <person name="Grzebelus E."/>
            <person name="Grzebelus D."/>
            <person name="Ashrafi H."/>
            <person name="Zheng Z."/>
            <person name="Cheng S."/>
            <person name="Spooner D."/>
            <person name="Van Deynze A."/>
            <person name="Simon P."/>
        </authorList>
    </citation>
    <scope>NUCLEOTIDE SEQUENCE [LARGE SCALE GENOMIC DNA]</scope>
    <source>
        <tissue evidence="2">Leaf</tissue>
    </source>
</reference>
<accession>A0A166DF54</accession>
<evidence type="ECO:0000313" key="4">
    <source>
        <dbReference type="Proteomes" id="UP000077755"/>
    </source>
</evidence>
<gene>
    <name evidence="2" type="ORF">DCAR_006025</name>
    <name evidence="3" type="ORF">DCAR_0206777</name>
</gene>
<dbReference type="Gramene" id="KZN05188">
    <property type="protein sequence ID" value="KZN05188"/>
    <property type="gene ID" value="DCAR_006025"/>
</dbReference>
<evidence type="ECO:0000313" key="3">
    <source>
        <dbReference type="EMBL" id="WOG87549.1"/>
    </source>
</evidence>
<name>A0A166DF54_DAUCS</name>
<feature type="region of interest" description="Disordered" evidence="1">
    <location>
        <begin position="42"/>
        <end position="79"/>
    </location>
</feature>
<dbReference type="EMBL" id="CP093344">
    <property type="protein sequence ID" value="WOG87549.1"/>
    <property type="molecule type" value="Genomic_DNA"/>
</dbReference>
<dbReference type="EMBL" id="LNRQ01000002">
    <property type="protein sequence ID" value="KZN05188.1"/>
    <property type="molecule type" value="Genomic_DNA"/>
</dbReference>